<name>A0ABX7R3K9_9GAMM</name>
<evidence type="ECO:0000313" key="6">
    <source>
        <dbReference type="Proteomes" id="UP000663207"/>
    </source>
</evidence>
<evidence type="ECO:0000313" key="5">
    <source>
        <dbReference type="EMBL" id="QSX38401.1"/>
    </source>
</evidence>
<dbReference type="PANTHER" id="PTHR43792">
    <property type="entry name" value="GNAT FAMILY, PUTATIVE (AFU_ORTHOLOGUE AFUA_3G00765)-RELATED-RELATED"/>
    <property type="match status" value="1"/>
</dbReference>
<keyword evidence="2" id="KW-0012">Acyltransferase</keyword>
<dbReference type="Pfam" id="PF13302">
    <property type="entry name" value="Acetyltransf_3"/>
    <property type="match status" value="1"/>
</dbReference>
<dbReference type="InterPro" id="IPR051531">
    <property type="entry name" value="N-acetyltransferase"/>
</dbReference>
<reference evidence="5 6" key="1">
    <citation type="submission" date="2021-03" db="EMBL/GenBank/DDBJ databases">
        <title>Novel species identification of genus Shewanella.</title>
        <authorList>
            <person name="Liu G."/>
            <person name="Zhang Q."/>
        </authorList>
    </citation>
    <scope>NUCLEOTIDE SEQUENCE [LARGE SCALE GENOMIC DNA]</scope>
    <source>
        <strain evidence="5 6">FJAT-52962</strain>
    </source>
</reference>
<feature type="domain" description="N-acetyltransferase" evidence="4">
    <location>
        <begin position="1"/>
        <end position="168"/>
    </location>
</feature>
<dbReference type="Gene3D" id="3.40.630.30">
    <property type="match status" value="1"/>
</dbReference>
<evidence type="ECO:0000256" key="2">
    <source>
        <dbReference type="ARBA" id="ARBA00023315"/>
    </source>
</evidence>
<dbReference type="RefSeq" id="WP_207381485.1">
    <property type="nucleotide sequence ID" value="NZ_CP071502.1"/>
</dbReference>
<dbReference type="SUPFAM" id="SSF55729">
    <property type="entry name" value="Acyl-CoA N-acyltransferases (Nat)"/>
    <property type="match status" value="1"/>
</dbReference>
<keyword evidence="6" id="KW-1185">Reference proteome</keyword>
<dbReference type="Proteomes" id="UP000663207">
    <property type="component" value="Chromosome"/>
</dbReference>
<sequence>MTFELLSPKHACALLRFELENRDYFETLIAPRPVGFLSEQGIARHIDAQLSAHELKRARSLVLLDGQSIIARANLKELDDKRHSGELGYRVAAAHTGKGVASLCVAELARLAAGPLGLKQLYAYVLENNPASSRVLLKNHFTQIEFIPDFTWHSGRQLDCVKYGLRLA</sequence>
<evidence type="ECO:0000256" key="1">
    <source>
        <dbReference type="ARBA" id="ARBA00022679"/>
    </source>
</evidence>
<comment type="similarity">
    <text evidence="3">Belongs to the acetyltransferase family. RimJ subfamily.</text>
</comment>
<evidence type="ECO:0000256" key="3">
    <source>
        <dbReference type="ARBA" id="ARBA00038502"/>
    </source>
</evidence>
<dbReference type="PANTHER" id="PTHR43792:SF8">
    <property type="entry name" value="[RIBOSOMAL PROTEIN US5]-ALANINE N-ACETYLTRANSFERASE"/>
    <property type="match status" value="1"/>
</dbReference>
<protein>
    <submittedName>
        <fullName evidence="5">GNAT family N-acetyltransferase</fullName>
    </submittedName>
</protein>
<organism evidence="5 6">
    <name type="scientific">Shewanella sedimentimangrovi</name>
    <dbReference type="NCBI Taxonomy" id="2814293"/>
    <lineage>
        <taxon>Bacteria</taxon>
        <taxon>Pseudomonadati</taxon>
        <taxon>Pseudomonadota</taxon>
        <taxon>Gammaproteobacteria</taxon>
        <taxon>Alteromonadales</taxon>
        <taxon>Shewanellaceae</taxon>
        <taxon>Shewanella</taxon>
    </lineage>
</organism>
<dbReference type="InterPro" id="IPR016181">
    <property type="entry name" value="Acyl_CoA_acyltransferase"/>
</dbReference>
<gene>
    <name evidence="5" type="ORF">JYB85_06155</name>
</gene>
<dbReference type="EMBL" id="CP071502">
    <property type="protein sequence ID" value="QSX38401.1"/>
    <property type="molecule type" value="Genomic_DNA"/>
</dbReference>
<evidence type="ECO:0000259" key="4">
    <source>
        <dbReference type="PROSITE" id="PS51186"/>
    </source>
</evidence>
<accession>A0ABX7R3K9</accession>
<keyword evidence="1" id="KW-0808">Transferase</keyword>
<dbReference type="InterPro" id="IPR000182">
    <property type="entry name" value="GNAT_dom"/>
</dbReference>
<proteinExistence type="inferred from homology"/>
<dbReference type="PROSITE" id="PS51186">
    <property type="entry name" value="GNAT"/>
    <property type="match status" value="1"/>
</dbReference>